<feature type="binding site" evidence="3">
    <location>
        <position position="122"/>
    </location>
    <ligand>
        <name>Mn(2+)</name>
        <dbReference type="ChEBI" id="CHEBI:29035"/>
        <label>2</label>
    </ligand>
</feature>
<keyword evidence="3" id="KW-0464">Manganese</keyword>
<evidence type="ECO:0000256" key="2">
    <source>
        <dbReference type="ARBA" id="ARBA00022801"/>
    </source>
</evidence>
<dbReference type="AlphaFoldDB" id="A0A6T7WP88"/>
<protein>
    <recommendedName>
        <fullName evidence="5">Peptidase M20 dimerisation domain-containing protein</fullName>
    </recommendedName>
</protein>
<dbReference type="PANTHER" id="PTHR11014:SF63">
    <property type="entry name" value="METALLOPEPTIDASE, PUTATIVE (AFU_ORTHOLOGUE AFUA_6G09600)-RELATED"/>
    <property type="match status" value="1"/>
</dbReference>
<feature type="binding site" evidence="3">
    <location>
        <position position="120"/>
    </location>
    <ligand>
        <name>Mn(2+)</name>
        <dbReference type="ChEBI" id="CHEBI:29035"/>
        <label>2</label>
    </ligand>
</feature>
<dbReference type="InterPro" id="IPR011650">
    <property type="entry name" value="Peptidase_M20_dimer"/>
</dbReference>
<evidence type="ECO:0000256" key="3">
    <source>
        <dbReference type="PIRSR" id="PIRSR005962-1"/>
    </source>
</evidence>
<feature type="binding site" evidence="3">
    <location>
        <position position="399"/>
    </location>
    <ligand>
        <name>Mn(2+)</name>
        <dbReference type="ChEBI" id="CHEBI:29035"/>
        <label>2</label>
    </ligand>
</feature>
<dbReference type="Pfam" id="PF07687">
    <property type="entry name" value="M20_dimer"/>
    <property type="match status" value="1"/>
</dbReference>
<proteinExistence type="inferred from homology"/>
<feature type="binding site" evidence="3">
    <location>
        <position position="180"/>
    </location>
    <ligand>
        <name>Mn(2+)</name>
        <dbReference type="ChEBI" id="CHEBI:29035"/>
        <label>2</label>
    </ligand>
</feature>
<evidence type="ECO:0000313" key="7">
    <source>
        <dbReference type="EMBL" id="CAD8667869.1"/>
    </source>
</evidence>
<keyword evidence="3" id="KW-0479">Metal-binding</keyword>
<dbReference type="EMBL" id="HBFA01018160">
    <property type="protein sequence ID" value="CAD8667869.1"/>
    <property type="molecule type" value="Transcribed_RNA"/>
</dbReference>
<keyword evidence="4" id="KW-0732">Signal</keyword>
<name>A0A6T7WP88_9CHLO</name>
<dbReference type="SUPFAM" id="SSF53187">
    <property type="entry name" value="Zn-dependent exopeptidases"/>
    <property type="match status" value="1"/>
</dbReference>
<evidence type="ECO:0000259" key="5">
    <source>
        <dbReference type="Pfam" id="PF07687"/>
    </source>
</evidence>
<dbReference type="Gene3D" id="3.30.70.360">
    <property type="match status" value="1"/>
</dbReference>
<comment type="cofactor">
    <cofactor evidence="3">
        <name>Mn(2+)</name>
        <dbReference type="ChEBI" id="CHEBI:29035"/>
    </cofactor>
    <text evidence="3">The Mn(2+) ion enhances activity.</text>
</comment>
<feature type="binding site" evidence="3">
    <location>
        <position position="156"/>
    </location>
    <ligand>
        <name>Mn(2+)</name>
        <dbReference type="ChEBI" id="CHEBI:29035"/>
        <label>2</label>
    </ligand>
</feature>
<dbReference type="GO" id="GO:0016787">
    <property type="term" value="F:hydrolase activity"/>
    <property type="evidence" value="ECO:0007669"/>
    <property type="project" value="UniProtKB-KW"/>
</dbReference>
<reference evidence="7" key="1">
    <citation type="submission" date="2021-01" db="EMBL/GenBank/DDBJ databases">
        <authorList>
            <person name="Corre E."/>
            <person name="Pelletier E."/>
            <person name="Niang G."/>
            <person name="Scheremetjew M."/>
            <person name="Finn R."/>
            <person name="Kale V."/>
            <person name="Holt S."/>
            <person name="Cochrane G."/>
            <person name="Meng A."/>
            <person name="Brown T."/>
            <person name="Cohen L."/>
        </authorList>
    </citation>
    <scope>NUCLEOTIDE SEQUENCE</scope>
    <source>
        <strain evidence="7">CCMP722</strain>
    </source>
</reference>
<gene>
    <name evidence="6" type="ORF">POBO1169_LOCUS9257</name>
    <name evidence="7" type="ORF">POBO1169_LOCUS9258</name>
</gene>
<organism evidence="7">
    <name type="scientific">Pyramimonas obovata</name>
    <dbReference type="NCBI Taxonomy" id="1411642"/>
    <lineage>
        <taxon>Eukaryota</taxon>
        <taxon>Viridiplantae</taxon>
        <taxon>Chlorophyta</taxon>
        <taxon>Pyramimonadophyceae</taxon>
        <taxon>Pyramimonadales</taxon>
        <taxon>Pyramimonadaceae</taxon>
        <taxon>Pyramimonas</taxon>
        <taxon>Pyramimonas incertae sedis</taxon>
    </lineage>
</organism>
<dbReference type="InterPro" id="IPR002933">
    <property type="entry name" value="Peptidase_M20"/>
</dbReference>
<feature type="domain" description="Peptidase M20 dimerisation" evidence="5">
    <location>
        <begin position="208"/>
        <end position="301"/>
    </location>
</feature>
<feature type="chain" id="PRO_5035676798" description="Peptidase M20 dimerisation domain-containing protein" evidence="4">
    <location>
        <begin position="20"/>
        <end position="441"/>
    </location>
</feature>
<dbReference type="PANTHER" id="PTHR11014">
    <property type="entry name" value="PEPTIDASE M20 FAMILY MEMBER"/>
    <property type="match status" value="1"/>
</dbReference>
<dbReference type="InterPro" id="IPR017439">
    <property type="entry name" value="Amidohydrolase"/>
</dbReference>
<comment type="similarity">
    <text evidence="1">Belongs to the peptidase M20 family.</text>
</comment>
<accession>A0A6T7WP88</accession>
<dbReference type="PIRSF" id="PIRSF005962">
    <property type="entry name" value="Pept_M20D_amidohydro"/>
    <property type="match status" value="1"/>
</dbReference>
<dbReference type="GO" id="GO:0046872">
    <property type="term" value="F:metal ion binding"/>
    <property type="evidence" value="ECO:0007669"/>
    <property type="project" value="UniProtKB-KW"/>
</dbReference>
<evidence type="ECO:0000256" key="1">
    <source>
        <dbReference type="ARBA" id="ARBA00006153"/>
    </source>
</evidence>
<dbReference type="NCBIfam" id="TIGR01891">
    <property type="entry name" value="amidohydrolases"/>
    <property type="match status" value="1"/>
</dbReference>
<feature type="signal peptide" evidence="4">
    <location>
        <begin position="1"/>
        <end position="19"/>
    </location>
</feature>
<evidence type="ECO:0000256" key="4">
    <source>
        <dbReference type="SAM" id="SignalP"/>
    </source>
</evidence>
<dbReference type="FunFam" id="3.30.70.360:FF:000001">
    <property type="entry name" value="N-acetyldiaminopimelate deacetylase"/>
    <property type="match status" value="1"/>
</dbReference>
<keyword evidence="2" id="KW-0378">Hydrolase</keyword>
<dbReference type="Gene3D" id="3.40.630.10">
    <property type="entry name" value="Zn peptidases"/>
    <property type="match status" value="1"/>
</dbReference>
<sequence>MKFTGKALVFGLLALCVSARASSVLDEANAIGPWITELRREFHQIPELMYEEVKTSALIRKTLDGLGINYTHPIAITGVVAEIGQGSPVVALRADFDALPLDELTEVDFKSTHEGRMHACGHDAHTSMLLGAARLLKAQEASLQGTVRLLFQPAEEGGAGGRRMLKEGALGDAGAIFGIHTTPGFGDHDLPLGHIGTNSATLMAAAGSFDTIVHGRGGHAAAPHQTADPIVAAAALVQALQPIVARKLDPADAGVVSVTYVHAGHTNNVIPDQVTLGGTYRALTHSTFAWIKEQVRTVSEASVAAYGCTVEIKFQDGDDIRLTANGQEWKDYPYPPTINQPALTEFVRKVSEGIVGKEAQHFNEKAVMGGEDFSFYAEAIPGCFIFLGHASEGCTAPNHSPHFKVDEKVLPIGTALYTAFARQWLDEAAAKGGTSIGKQEL</sequence>
<dbReference type="SUPFAM" id="SSF55031">
    <property type="entry name" value="Bacterial exopeptidase dimerisation domain"/>
    <property type="match status" value="1"/>
</dbReference>
<evidence type="ECO:0000313" key="6">
    <source>
        <dbReference type="EMBL" id="CAD8667867.1"/>
    </source>
</evidence>
<dbReference type="EMBL" id="HBFA01018158">
    <property type="protein sequence ID" value="CAD8667867.1"/>
    <property type="molecule type" value="Transcribed_RNA"/>
</dbReference>
<dbReference type="InterPro" id="IPR036264">
    <property type="entry name" value="Bact_exopeptidase_dim_dom"/>
</dbReference>
<dbReference type="Pfam" id="PF01546">
    <property type="entry name" value="Peptidase_M20"/>
    <property type="match status" value="1"/>
</dbReference>